<comment type="caution">
    <text evidence="2">The sequence shown here is derived from an EMBL/GenBank/DDBJ whole genome shotgun (WGS) entry which is preliminary data.</text>
</comment>
<gene>
    <name evidence="2" type="ORF">GGX14DRAFT_651153</name>
</gene>
<feature type="transmembrane region" description="Helical" evidence="1">
    <location>
        <begin position="150"/>
        <end position="171"/>
    </location>
</feature>
<dbReference type="AlphaFoldDB" id="A0AAD6YP27"/>
<sequence>MSASPSDPESDSLPLIDRNLKPCSNPPSSSLLKTHLTSGLDWPLFYLFANGVITFLWGIALAVFAAGKVPIAWGLSQYGQQHASTTSVAVTAISTLSTTHLKFTIQRAAEQYAAAMLCEGITLRQWEWMEGVAQSSTRPPFKFKEQPVRWLSWLLLFCSMAGHSASLTAILQPESFFDHRLYNDSIPCAVPASDLSFHLPMPDDAQRQLDDAVMSMGLQLYTFYEQVAGNTTMAVVGRVFTRDRYGYGAIGGLVNGLQEVPGVEFDVSCSDSGSSPSLASLWSNAGIPFPAVNLGNGTGSFETSLKSNSTLRIVTTGRSDNLMFTLDSISSVAFFSVVQLNGDGALLTVDANGSTIGCTWSAIPRLVHIQMVNFTAAALPDETFVDKANSNPDLTLYPAPIGRAVLGTLRGMAHAILYGARISPRTVAKSQIGTVYHFPHAPPIPFGSLPSMPTMLAVLLADGAKAAFTAYSDVTHASVCGSNNRTVQLHWRFGNLRGLGFLAIILNIGFGGIAMSVVYVVAGGPPWRKRKRAKGVAALKVVDAFKLGVTGGRTTREMVAGDVHILRVTEGQVVLH</sequence>
<keyword evidence="3" id="KW-1185">Reference proteome</keyword>
<proteinExistence type="predicted"/>
<keyword evidence="1" id="KW-1133">Transmembrane helix</keyword>
<reference evidence="2" key="1">
    <citation type="submission" date="2023-03" db="EMBL/GenBank/DDBJ databases">
        <title>Massive genome expansion in bonnet fungi (Mycena s.s.) driven by repeated elements and novel gene families across ecological guilds.</title>
        <authorList>
            <consortium name="Lawrence Berkeley National Laboratory"/>
            <person name="Harder C.B."/>
            <person name="Miyauchi S."/>
            <person name="Viragh M."/>
            <person name="Kuo A."/>
            <person name="Thoen E."/>
            <person name="Andreopoulos B."/>
            <person name="Lu D."/>
            <person name="Skrede I."/>
            <person name="Drula E."/>
            <person name="Henrissat B."/>
            <person name="Morin E."/>
            <person name="Kohler A."/>
            <person name="Barry K."/>
            <person name="LaButti K."/>
            <person name="Morin E."/>
            <person name="Salamov A."/>
            <person name="Lipzen A."/>
            <person name="Mereny Z."/>
            <person name="Hegedus B."/>
            <person name="Baldrian P."/>
            <person name="Stursova M."/>
            <person name="Weitz H."/>
            <person name="Taylor A."/>
            <person name="Grigoriev I.V."/>
            <person name="Nagy L.G."/>
            <person name="Martin F."/>
            <person name="Kauserud H."/>
        </authorList>
    </citation>
    <scope>NUCLEOTIDE SEQUENCE</scope>
    <source>
        <strain evidence="2">9144</strain>
    </source>
</reference>
<dbReference type="EMBL" id="JARJCW010000005">
    <property type="protein sequence ID" value="KAJ7224597.1"/>
    <property type="molecule type" value="Genomic_DNA"/>
</dbReference>
<accession>A0AAD6YP27</accession>
<evidence type="ECO:0000313" key="2">
    <source>
        <dbReference type="EMBL" id="KAJ7224597.1"/>
    </source>
</evidence>
<protein>
    <submittedName>
        <fullName evidence="2">Uncharacterized protein</fullName>
    </submittedName>
</protein>
<evidence type="ECO:0000313" key="3">
    <source>
        <dbReference type="Proteomes" id="UP001219525"/>
    </source>
</evidence>
<feature type="transmembrane region" description="Helical" evidence="1">
    <location>
        <begin position="44"/>
        <end position="66"/>
    </location>
</feature>
<keyword evidence="1" id="KW-0472">Membrane</keyword>
<dbReference type="Proteomes" id="UP001219525">
    <property type="component" value="Unassembled WGS sequence"/>
</dbReference>
<name>A0AAD6YP27_9AGAR</name>
<evidence type="ECO:0000256" key="1">
    <source>
        <dbReference type="SAM" id="Phobius"/>
    </source>
</evidence>
<organism evidence="2 3">
    <name type="scientific">Mycena pura</name>
    <dbReference type="NCBI Taxonomy" id="153505"/>
    <lineage>
        <taxon>Eukaryota</taxon>
        <taxon>Fungi</taxon>
        <taxon>Dikarya</taxon>
        <taxon>Basidiomycota</taxon>
        <taxon>Agaricomycotina</taxon>
        <taxon>Agaricomycetes</taxon>
        <taxon>Agaricomycetidae</taxon>
        <taxon>Agaricales</taxon>
        <taxon>Marasmiineae</taxon>
        <taxon>Mycenaceae</taxon>
        <taxon>Mycena</taxon>
    </lineage>
</organism>
<keyword evidence="1" id="KW-0812">Transmembrane</keyword>
<feature type="transmembrane region" description="Helical" evidence="1">
    <location>
        <begin position="499"/>
        <end position="522"/>
    </location>
</feature>